<proteinExistence type="predicted"/>
<dbReference type="GeneID" id="68315772"/>
<sequence>MPKIELSACLVSSMALSGFLNNKQDIQYYETHDAEPDYDLVEVEADVAPKSGDVSSDGSDSEDEDGDGEGG</sequence>
<dbReference type="AlphaFoldDB" id="A0A9P8IN39"/>
<evidence type="ECO:0000256" key="1">
    <source>
        <dbReference type="SAM" id="MobiDB-lite"/>
    </source>
</evidence>
<evidence type="ECO:0000313" key="3">
    <source>
        <dbReference type="Proteomes" id="UP000827133"/>
    </source>
</evidence>
<reference evidence="2" key="1">
    <citation type="journal article" date="2021" name="Mol. Plant Microbe Interact.">
        <title>Telomere to telomere genome assembly of Fusarium musae F31, causal agent of crown rot disease of banana.</title>
        <authorList>
            <person name="Degradi L."/>
            <person name="Tava V."/>
            <person name="Kunova A."/>
            <person name="Cortesi P."/>
            <person name="Saracchi M."/>
            <person name="Pasquali M."/>
        </authorList>
    </citation>
    <scope>NUCLEOTIDE SEQUENCE</scope>
    <source>
        <strain evidence="2">F31</strain>
    </source>
</reference>
<dbReference type="KEGG" id="fmu:J7337_007916"/>
<dbReference type="Proteomes" id="UP000827133">
    <property type="component" value="Unassembled WGS sequence"/>
</dbReference>
<dbReference type="EMBL" id="JAHBCI010000006">
    <property type="protein sequence ID" value="KAG9499460.1"/>
    <property type="molecule type" value="Genomic_DNA"/>
</dbReference>
<feature type="region of interest" description="Disordered" evidence="1">
    <location>
        <begin position="45"/>
        <end position="71"/>
    </location>
</feature>
<accession>A0A9P8IN39</accession>
<gene>
    <name evidence="2" type="ORF">J7337_007916</name>
</gene>
<evidence type="ECO:0000313" key="2">
    <source>
        <dbReference type="EMBL" id="KAG9499460.1"/>
    </source>
</evidence>
<name>A0A9P8IN39_9HYPO</name>
<protein>
    <submittedName>
        <fullName evidence="2">Uncharacterized protein</fullName>
    </submittedName>
</protein>
<comment type="caution">
    <text evidence="2">The sequence shown here is derived from an EMBL/GenBank/DDBJ whole genome shotgun (WGS) entry which is preliminary data.</text>
</comment>
<feature type="compositionally biased region" description="Acidic residues" evidence="1">
    <location>
        <begin position="59"/>
        <end position="71"/>
    </location>
</feature>
<organism evidence="2 3">
    <name type="scientific">Fusarium musae</name>
    <dbReference type="NCBI Taxonomy" id="1042133"/>
    <lineage>
        <taxon>Eukaryota</taxon>
        <taxon>Fungi</taxon>
        <taxon>Dikarya</taxon>
        <taxon>Ascomycota</taxon>
        <taxon>Pezizomycotina</taxon>
        <taxon>Sordariomycetes</taxon>
        <taxon>Hypocreomycetidae</taxon>
        <taxon>Hypocreales</taxon>
        <taxon>Nectriaceae</taxon>
        <taxon>Fusarium</taxon>
    </lineage>
</organism>
<keyword evidence="3" id="KW-1185">Reference proteome</keyword>
<dbReference type="RefSeq" id="XP_044678460.1">
    <property type="nucleotide sequence ID" value="XM_044825543.1"/>
</dbReference>